<comment type="caution">
    <text evidence="1">The sequence shown here is derived from an EMBL/GenBank/DDBJ whole genome shotgun (WGS) entry which is preliminary data.</text>
</comment>
<reference evidence="1" key="1">
    <citation type="submission" date="2021-06" db="EMBL/GenBank/DDBJ databases">
        <authorList>
            <person name="Kallberg Y."/>
            <person name="Tangrot J."/>
            <person name="Rosling A."/>
        </authorList>
    </citation>
    <scope>NUCLEOTIDE SEQUENCE</scope>
    <source>
        <strain evidence="1">MA461A</strain>
    </source>
</reference>
<proteinExistence type="predicted"/>
<feature type="non-terminal residue" evidence="1">
    <location>
        <position position="319"/>
    </location>
</feature>
<sequence>TQSTKLNTTHLLNTVLTIPIFADPETATNFKHATQYKAARGIIIVKTPTLQSVDYTLTAIPPCSMPLTATENEIYRQLDSHIFGISTPINIEIVSPPMLLSYLSALKHHHKMNHFEWTEIRNDPLVTELLKTIDKNHVHKPINQKSHITRDHLRILKSNLNLNEWNDKAFWAIATSAFYGLARLGELLPTTQQDQNKVPTFRALRFEEIDQHTFATIQLARTKNHNTAQRTSLIINPTYDDLCPVEALKAYVVHRLTSTINLPDLLFVRADGSWVTKRYFINKLKQALPSEDVAGHSFRAGGTTELVMRGVQLILVQKI</sequence>
<evidence type="ECO:0000313" key="2">
    <source>
        <dbReference type="Proteomes" id="UP000789920"/>
    </source>
</evidence>
<dbReference type="EMBL" id="CAJVQC010022475">
    <property type="protein sequence ID" value="CAG8718138.1"/>
    <property type="molecule type" value="Genomic_DNA"/>
</dbReference>
<dbReference type="Proteomes" id="UP000789920">
    <property type="component" value="Unassembled WGS sequence"/>
</dbReference>
<organism evidence="1 2">
    <name type="scientific">Racocetra persica</name>
    <dbReference type="NCBI Taxonomy" id="160502"/>
    <lineage>
        <taxon>Eukaryota</taxon>
        <taxon>Fungi</taxon>
        <taxon>Fungi incertae sedis</taxon>
        <taxon>Mucoromycota</taxon>
        <taxon>Glomeromycotina</taxon>
        <taxon>Glomeromycetes</taxon>
        <taxon>Diversisporales</taxon>
        <taxon>Gigasporaceae</taxon>
        <taxon>Racocetra</taxon>
    </lineage>
</organism>
<keyword evidence="2" id="KW-1185">Reference proteome</keyword>
<accession>A0ACA9PSY2</accession>
<feature type="non-terminal residue" evidence="1">
    <location>
        <position position="1"/>
    </location>
</feature>
<name>A0ACA9PSY2_9GLOM</name>
<protein>
    <submittedName>
        <fullName evidence="1">2811_t:CDS:1</fullName>
    </submittedName>
</protein>
<evidence type="ECO:0000313" key="1">
    <source>
        <dbReference type="EMBL" id="CAG8718138.1"/>
    </source>
</evidence>
<gene>
    <name evidence="1" type="ORF">RPERSI_LOCUS11070</name>
</gene>